<protein>
    <submittedName>
        <fullName evidence="1">Aspartyl-phosphate phosphatase Spo0E family protein</fullName>
    </submittedName>
</protein>
<evidence type="ECO:0000313" key="2">
    <source>
        <dbReference type="Proteomes" id="UP001597340"/>
    </source>
</evidence>
<organism evidence="1 2">
    <name type="scientific">Paenibacillus farraposensis</name>
    <dbReference type="NCBI Taxonomy" id="2807095"/>
    <lineage>
        <taxon>Bacteria</taxon>
        <taxon>Bacillati</taxon>
        <taxon>Bacillota</taxon>
        <taxon>Bacilli</taxon>
        <taxon>Bacillales</taxon>
        <taxon>Paenibacillaceae</taxon>
        <taxon>Paenibacillus</taxon>
    </lineage>
</organism>
<gene>
    <name evidence="1" type="ORF">ACFQ5D_19880</name>
</gene>
<evidence type="ECO:0000313" key="1">
    <source>
        <dbReference type="EMBL" id="MFD1463571.1"/>
    </source>
</evidence>
<dbReference type="Proteomes" id="UP001597340">
    <property type="component" value="Unassembled WGS sequence"/>
</dbReference>
<dbReference type="Gene3D" id="4.10.280.10">
    <property type="entry name" value="Helix-loop-helix DNA-binding domain"/>
    <property type="match status" value="1"/>
</dbReference>
<reference evidence="2" key="1">
    <citation type="journal article" date="2019" name="Int. J. Syst. Evol. Microbiol.">
        <title>The Global Catalogue of Microorganisms (GCM) 10K type strain sequencing project: providing services to taxonomists for standard genome sequencing and annotation.</title>
        <authorList>
            <consortium name="The Broad Institute Genomics Platform"/>
            <consortium name="The Broad Institute Genome Sequencing Center for Infectious Disease"/>
            <person name="Wu L."/>
            <person name="Ma J."/>
        </authorList>
    </citation>
    <scope>NUCLEOTIDE SEQUENCE [LARGE SCALE GENOMIC DNA]</scope>
    <source>
        <strain evidence="2">CCM 9147</strain>
    </source>
</reference>
<dbReference type="InterPro" id="IPR037208">
    <property type="entry name" value="Spo0E-like_sf"/>
</dbReference>
<sequence>MMGSGKTIQQRLEKNRKRLYDLHAKYGLGHNYVLRQSMVLDELINQYNRIYYAKLKKPIASFIIYFSVHSYRGYISKHF</sequence>
<dbReference type="EMBL" id="JBHTNZ010000036">
    <property type="protein sequence ID" value="MFD1463571.1"/>
    <property type="molecule type" value="Genomic_DNA"/>
</dbReference>
<dbReference type="InterPro" id="IPR036638">
    <property type="entry name" value="HLH_DNA-bd_sf"/>
</dbReference>
<accession>A0ABW4DKM8</accession>
<dbReference type="InterPro" id="IPR018540">
    <property type="entry name" value="Spo0E-like"/>
</dbReference>
<dbReference type="SUPFAM" id="SSF140500">
    <property type="entry name" value="BAS1536-like"/>
    <property type="match status" value="1"/>
</dbReference>
<name>A0ABW4DKM8_9BACL</name>
<dbReference type="Pfam" id="PF09388">
    <property type="entry name" value="SpoOE-like"/>
    <property type="match status" value="1"/>
</dbReference>
<dbReference type="RefSeq" id="WP_377529537.1">
    <property type="nucleotide sequence ID" value="NZ_JBHTES010000001.1"/>
</dbReference>
<proteinExistence type="predicted"/>
<comment type="caution">
    <text evidence="1">The sequence shown here is derived from an EMBL/GenBank/DDBJ whole genome shotgun (WGS) entry which is preliminary data.</text>
</comment>
<keyword evidence="2" id="KW-1185">Reference proteome</keyword>